<evidence type="ECO:0000256" key="2">
    <source>
        <dbReference type="ARBA" id="ARBA00022670"/>
    </source>
</evidence>
<dbReference type="PROSITE" id="PS51892">
    <property type="entry name" value="SUBTILASE"/>
    <property type="match status" value="1"/>
</dbReference>
<dbReference type="InterPro" id="IPR013783">
    <property type="entry name" value="Ig-like_fold"/>
</dbReference>
<evidence type="ECO:0000313" key="8">
    <source>
        <dbReference type="EMBL" id="AZQ62318.1"/>
    </source>
</evidence>
<accession>A0A3S9P2B4</accession>
<evidence type="ECO:0000256" key="1">
    <source>
        <dbReference type="ARBA" id="ARBA00011073"/>
    </source>
</evidence>
<dbReference type="KEGG" id="fll:EI427_08725"/>
<dbReference type="InterPro" id="IPR022398">
    <property type="entry name" value="Peptidase_S8_His-AS"/>
</dbReference>
<keyword evidence="4 5" id="KW-0720">Serine protease</keyword>
<feature type="domain" description="Peptidase S8/S53" evidence="6">
    <location>
        <begin position="199"/>
        <end position="475"/>
    </location>
</feature>
<dbReference type="GO" id="GO:0004252">
    <property type="term" value="F:serine-type endopeptidase activity"/>
    <property type="evidence" value="ECO:0007669"/>
    <property type="project" value="UniProtKB-UniRule"/>
</dbReference>
<dbReference type="Gene3D" id="2.60.40.10">
    <property type="entry name" value="Immunoglobulins"/>
    <property type="match status" value="3"/>
</dbReference>
<dbReference type="Proteomes" id="UP000267268">
    <property type="component" value="Chromosome 1"/>
</dbReference>
<dbReference type="OrthoDB" id="9798386at2"/>
<keyword evidence="2 5" id="KW-0645">Protease</keyword>
<comment type="similarity">
    <text evidence="1 5">Belongs to the peptidase S8 family.</text>
</comment>
<dbReference type="Pfam" id="PF00082">
    <property type="entry name" value="Peptidase_S8"/>
    <property type="match status" value="1"/>
</dbReference>
<sequence>MKLQSSRTFFILTIILLGVIMLKQTVSAQGITKKDIVPQVIRVKLKTNVESSFLALKQSRMSDGTLQMGEILLDEICADFHVLQVNRVFPYSPKLEERHRKYGLHLWYEFVYSGNQDPSEVANAFKSYDGFEITKCVHQLSRPNEQPKIIDPEKLLKRMNTDDPLLNEQWHYNNTGQTNGTLGADISLLEAWETTMGSDQVIVAVMDGGIDYSHLDLEDNMWINSGEIPDNGIDDDNNGYIDDIYGYNFADGNDSIDPDNHGTHVGGTISASNNNGIGVAGVAGGNEASGGVRLMSCEVFSPNSSGGFAQAFVYAADNGALIAQNSWGYTSPGYADQEILDAIDYFIAEAGQYEGSPMQGGIVFFAAGNNDSDLDYYPGYYEPVVAVGATNHNNQKSWYSNYGDWVDVSAPGGETNREEEGVLSTLPNNLYGFYQGTSMACPHVSGIAALALSNLTATITNEDLRELLESSTDPLDNLPSQYLGKMGSGLLNAHLAVEAMPVYYQITPLDTLLILNQEGSITQTIDITNQMDTTLTLAFTTSESYASIGSELIVLQPNESESVDVILDGTGLTTGNYDLDIIVRVNDSKTKVLKWEVDVVTAPQMVAGSSLHFGSLYLGYGNTQYLEFVNRTYSYLTITDFETVLPDYIIHSDTLIVGPYQNGFLEVEFNPISDGDRSTVLTMTTNDPNISNYSVDLIGLGNGTTPPTIVVPDSIIIQHLTPVKDSITFDLINDGNDTLTYAIEDSLINSEVPLLASQYLNENLKKGEESKIQGHQVVYGFGNDTESEYTWIDSEESNSVVYDWIDLANDPEATVFPSNDDTYYTYIFDAFSFGFYDNHYNKMEISTNGTISFINQFVSFSYSELPNYEIGSNIIAPYWRDLVMNAIYVKEFNNYVVIQYQGYYYNNLNLGVEFEVILNKNGNIKYQYKETQETSYSVGMQKLGGTEGMTIAYNTNYLQDSLAIEINRNSFIESITPRIGDLAGQTSELIQINYNAEKTYKEGSSIQARVLIQTNDPATPIDEIFIEVQYGGPILTYTDSSFSLVSYIDTIKHDTLMLYNDGYLPLEINDITSSSSSILLENSSLTIAPKDSMALAFSFSTLEKNEYSETINFSTNESTNQIINIDLDYTIWNAYPHLVLNHQEDSLSVVVLRDSEVTQPFTLTNDGEDTVSYNISVRQRRSDLSTSLSLPKAVRPKQLLRKGIPHNGIIPEQFRREDFRSNNLKRYFEIQDQAAFGYLYDHFEGSSGYASILPEDTSSLTKYLFGPMKYDFVGAGEYISSLDKFIEFDISGAFYIIDPVTEEVSEQGVLDINNINGAAYDVNSDELYICTGSKLFLFNLENFSLTEIGTFGISDLYMISLSFDGQSNLYGIDVFNNTLLKIDTSGANVEEVGYIGFISNFGSGLGWDAANDRMVMASFDYDNYFFNFRQLDLQSGNSIILGDDLGSDYQFGWIAFQNQGGVSFDVSEGKLAPGDSQIINFTKDTNGMRAGDYLYDIEINSNDQLQPHREIPALISIVDLDASANKIEFDSVANGYNKTEELYIVNNSAVSIYVDSISITNDAYTVNSQIGLLQPQDSILLNVIFQPLIEGVVLFEGDLLIHFENVSNIIQLSGRSYDNSLPELVRPIEELVIEKNNFKVIDLTQHFYDINLDTIEYQIDLDKENVVESSIENNNQLVIFGKNPGVVDLNIKISDILGTIEVNFPVIVSVPDFNPPAILDSISELRFNLNSNLKYLVSDHFSLTSETTITYSLQEKENSILIAEIDDEGLITITSSETGLDTLYVVASNGGDESILPVPIKVLPDNEINKIFIGETYSISLDTLITNIEGLEYSYSFDTIGVVAFSEEDNLLNIYGISQGDIEVTILATNGTFLASLTYPYHVKSSLLILDTLISTEVQYEDSINYDLSQHFTYEGNVEIGIGLTSAEVENASFIIEDQTNVIIIGENVGIQTYTVFLTVDGDTSTLEFEVEVTGKNYSPEISQKFTEVVLMIDEYVIFDLNNHISDINGDSLVYSLGSFDLTKVDAFITNDQHLMIFGIEEGTTSLPLIVSDGKLDLEVTLEIIVNKDIISNLISSSSTGVKLYPNPATTITTILVEVDQPTSIYLNVTDLSGKKLFTKSWGNVPQGTFKHMVDVSNLVSGIYIISITSEDGKTLTKRLTIQ</sequence>
<dbReference type="InterPro" id="IPR000209">
    <property type="entry name" value="Peptidase_S8/S53_dom"/>
</dbReference>
<dbReference type="Pfam" id="PF18962">
    <property type="entry name" value="Por_Secre_tail"/>
    <property type="match status" value="1"/>
</dbReference>
<organism evidence="8 9">
    <name type="scientific">Flammeovirga pectinis</name>
    <dbReference type="NCBI Taxonomy" id="2494373"/>
    <lineage>
        <taxon>Bacteria</taxon>
        <taxon>Pseudomonadati</taxon>
        <taxon>Bacteroidota</taxon>
        <taxon>Cytophagia</taxon>
        <taxon>Cytophagales</taxon>
        <taxon>Flammeovirgaceae</taxon>
        <taxon>Flammeovirga</taxon>
    </lineage>
</organism>
<dbReference type="PRINTS" id="PR00723">
    <property type="entry name" value="SUBTILISIN"/>
</dbReference>
<dbReference type="EMBL" id="CP034562">
    <property type="protein sequence ID" value="AZQ62318.1"/>
    <property type="molecule type" value="Genomic_DNA"/>
</dbReference>
<evidence type="ECO:0000313" key="9">
    <source>
        <dbReference type="Proteomes" id="UP000267268"/>
    </source>
</evidence>
<evidence type="ECO:0000259" key="6">
    <source>
        <dbReference type="Pfam" id="PF00082"/>
    </source>
</evidence>
<dbReference type="SUPFAM" id="SSF63825">
    <property type="entry name" value="YWTD domain"/>
    <property type="match status" value="1"/>
</dbReference>
<dbReference type="GO" id="GO:0006508">
    <property type="term" value="P:proteolysis"/>
    <property type="evidence" value="ECO:0007669"/>
    <property type="project" value="UniProtKB-KW"/>
</dbReference>
<dbReference type="Gene3D" id="3.40.50.200">
    <property type="entry name" value="Peptidase S8/S53 domain"/>
    <property type="match status" value="1"/>
</dbReference>
<evidence type="ECO:0000256" key="5">
    <source>
        <dbReference type="PROSITE-ProRule" id="PRU01240"/>
    </source>
</evidence>
<keyword evidence="3 5" id="KW-0378">Hydrolase</keyword>
<dbReference type="SUPFAM" id="SSF52743">
    <property type="entry name" value="Subtilisin-like"/>
    <property type="match status" value="1"/>
</dbReference>
<name>A0A3S9P2B4_9BACT</name>
<feature type="active site" description="Charge relay system" evidence="5">
    <location>
        <position position="207"/>
    </location>
</feature>
<feature type="domain" description="Secretion system C-terminal sorting" evidence="7">
    <location>
        <begin position="2084"/>
        <end position="2161"/>
    </location>
</feature>
<gene>
    <name evidence="8" type="ORF">EI427_08725</name>
</gene>
<keyword evidence="9" id="KW-1185">Reference proteome</keyword>
<reference evidence="8 9" key="1">
    <citation type="submission" date="2018-12" db="EMBL/GenBank/DDBJ databases">
        <title>Flammeovirga pectinis sp. nov., isolated from the gut of the Korean scallop, Patinopecten yessoensis.</title>
        <authorList>
            <person name="Bae J.-W."/>
            <person name="Jeong Y.-S."/>
            <person name="Kang W."/>
        </authorList>
    </citation>
    <scope>NUCLEOTIDE SEQUENCE [LARGE SCALE GENOMIC DNA]</scope>
    <source>
        <strain evidence="8 9">L12M1</strain>
    </source>
</reference>
<protein>
    <submittedName>
        <fullName evidence="8">T9SS type A sorting domain-containing protein</fullName>
    </submittedName>
</protein>
<dbReference type="InterPro" id="IPR015500">
    <property type="entry name" value="Peptidase_S8_subtilisin-rel"/>
</dbReference>
<evidence type="ECO:0000256" key="3">
    <source>
        <dbReference type="ARBA" id="ARBA00022801"/>
    </source>
</evidence>
<dbReference type="PROSITE" id="PS00138">
    <property type="entry name" value="SUBTILASE_SER"/>
    <property type="match status" value="1"/>
</dbReference>
<feature type="active site" description="Charge relay system" evidence="5">
    <location>
        <position position="261"/>
    </location>
</feature>
<dbReference type="InterPro" id="IPR051048">
    <property type="entry name" value="Peptidase_S8/S53_subtilisin"/>
</dbReference>
<dbReference type="NCBIfam" id="TIGR04183">
    <property type="entry name" value="Por_Secre_tail"/>
    <property type="match status" value="1"/>
</dbReference>
<dbReference type="PANTHER" id="PTHR43399:SF4">
    <property type="entry name" value="CELL WALL-ASSOCIATED PROTEASE"/>
    <property type="match status" value="1"/>
</dbReference>
<dbReference type="InterPro" id="IPR023828">
    <property type="entry name" value="Peptidase_S8_Ser-AS"/>
</dbReference>
<dbReference type="InterPro" id="IPR026444">
    <property type="entry name" value="Secre_tail"/>
</dbReference>
<dbReference type="PANTHER" id="PTHR43399">
    <property type="entry name" value="SUBTILISIN-RELATED"/>
    <property type="match status" value="1"/>
</dbReference>
<dbReference type="PROSITE" id="PS00137">
    <property type="entry name" value="SUBTILASE_HIS"/>
    <property type="match status" value="1"/>
</dbReference>
<dbReference type="InterPro" id="IPR036852">
    <property type="entry name" value="Peptidase_S8/S53_dom_sf"/>
</dbReference>
<proteinExistence type="inferred from homology"/>
<feature type="active site" description="Charge relay system" evidence="5">
    <location>
        <position position="438"/>
    </location>
</feature>
<evidence type="ECO:0000256" key="4">
    <source>
        <dbReference type="ARBA" id="ARBA00022825"/>
    </source>
</evidence>
<evidence type="ECO:0000259" key="7">
    <source>
        <dbReference type="Pfam" id="PF18962"/>
    </source>
</evidence>